<comment type="caution">
    <text evidence="9">The sequence shown here is derived from an EMBL/GenBank/DDBJ whole genome shotgun (WGS) entry which is preliminary data.</text>
</comment>
<feature type="transmembrane region" description="Helical" evidence="7">
    <location>
        <begin position="53"/>
        <end position="75"/>
    </location>
</feature>
<accession>A0A4Q2V489</accession>
<comment type="subcellular location">
    <subcellularLocation>
        <location evidence="1">Membrane</location>
        <topology evidence="1">Multi-pass membrane protein</topology>
    </subcellularLocation>
</comment>
<keyword evidence="4 7" id="KW-0472">Membrane</keyword>
<evidence type="ECO:0000313" key="9">
    <source>
        <dbReference type="EMBL" id="RYC79408.1"/>
    </source>
</evidence>
<comment type="similarity">
    <text evidence="5">Belongs to the SAT4 family.</text>
</comment>
<feature type="region of interest" description="Disordered" evidence="6">
    <location>
        <begin position="297"/>
        <end position="318"/>
    </location>
</feature>
<evidence type="ECO:0000256" key="5">
    <source>
        <dbReference type="ARBA" id="ARBA00038359"/>
    </source>
</evidence>
<feature type="transmembrane region" description="Helical" evidence="7">
    <location>
        <begin position="20"/>
        <end position="41"/>
    </location>
</feature>
<feature type="transmembrane region" description="Helical" evidence="7">
    <location>
        <begin position="95"/>
        <end position="120"/>
    </location>
</feature>
<proteinExistence type="inferred from homology"/>
<evidence type="ECO:0000256" key="4">
    <source>
        <dbReference type="ARBA" id="ARBA00023136"/>
    </source>
</evidence>
<protein>
    <recommendedName>
        <fullName evidence="8">Rhodopsin domain-containing protein</fullName>
    </recommendedName>
</protein>
<keyword evidence="2 7" id="KW-0812">Transmembrane</keyword>
<dbReference type="Proteomes" id="UP000290540">
    <property type="component" value="Unassembled WGS sequence"/>
</dbReference>
<evidence type="ECO:0000313" key="10">
    <source>
        <dbReference type="Proteomes" id="UP000290540"/>
    </source>
</evidence>
<dbReference type="Pfam" id="PF20684">
    <property type="entry name" value="Fung_rhodopsin"/>
    <property type="match status" value="1"/>
</dbReference>
<reference evidence="9 10" key="1">
    <citation type="submission" date="2016-12" db="EMBL/GenBank/DDBJ databases">
        <title>Draft genome sequence of Fusarium oxysporum causing rot on Narcissus.</title>
        <authorList>
            <person name="Armitage A.D."/>
            <person name="Taylor A."/>
            <person name="Clarkson J.P."/>
            <person name="Harrison R.J."/>
            <person name="Jackson A.C."/>
        </authorList>
    </citation>
    <scope>NUCLEOTIDE SEQUENCE [LARGE SCALE GENOMIC DNA]</scope>
    <source>
        <strain evidence="9 10">N139</strain>
    </source>
</reference>
<dbReference type="AlphaFoldDB" id="A0A4Q2V489"/>
<name>A0A4Q2V489_FUSOX</name>
<evidence type="ECO:0000256" key="7">
    <source>
        <dbReference type="SAM" id="Phobius"/>
    </source>
</evidence>
<evidence type="ECO:0000256" key="3">
    <source>
        <dbReference type="ARBA" id="ARBA00022989"/>
    </source>
</evidence>
<dbReference type="PANTHER" id="PTHR33048">
    <property type="entry name" value="PTH11-LIKE INTEGRAL MEMBRANE PROTEIN (AFU_ORTHOLOGUE AFUA_5G11245)"/>
    <property type="match status" value="1"/>
</dbReference>
<dbReference type="InterPro" id="IPR052337">
    <property type="entry name" value="SAT4-like"/>
</dbReference>
<dbReference type="EMBL" id="MQTW01000648">
    <property type="protein sequence ID" value="RYC79408.1"/>
    <property type="molecule type" value="Genomic_DNA"/>
</dbReference>
<evidence type="ECO:0000256" key="6">
    <source>
        <dbReference type="SAM" id="MobiDB-lite"/>
    </source>
</evidence>
<evidence type="ECO:0000256" key="2">
    <source>
        <dbReference type="ARBA" id="ARBA00022692"/>
    </source>
</evidence>
<feature type="transmembrane region" description="Helical" evidence="7">
    <location>
        <begin position="132"/>
        <end position="154"/>
    </location>
</feature>
<feature type="transmembrane region" description="Helical" evidence="7">
    <location>
        <begin position="192"/>
        <end position="210"/>
    </location>
</feature>
<evidence type="ECO:0000256" key="1">
    <source>
        <dbReference type="ARBA" id="ARBA00004141"/>
    </source>
</evidence>
<organism evidence="9 10">
    <name type="scientific">Fusarium oxysporum f. sp. narcissi</name>
    <dbReference type="NCBI Taxonomy" id="451672"/>
    <lineage>
        <taxon>Eukaryota</taxon>
        <taxon>Fungi</taxon>
        <taxon>Dikarya</taxon>
        <taxon>Ascomycota</taxon>
        <taxon>Pezizomycotina</taxon>
        <taxon>Sordariomycetes</taxon>
        <taxon>Hypocreomycetidae</taxon>
        <taxon>Hypocreales</taxon>
        <taxon>Nectriaceae</taxon>
        <taxon>Fusarium</taxon>
        <taxon>Fusarium oxysporum species complex</taxon>
    </lineage>
</organism>
<gene>
    <name evidence="9" type="ORF">BFJ63_vAg17709</name>
</gene>
<evidence type="ECO:0000259" key="8">
    <source>
        <dbReference type="Pfam" id="PF20684"/>
    </source>
</evidence>
<sequence length="390" mass="42913">MSLPPPPTDLNLSESRVSEIIGALVTTWILATISVVLRFVARKLKNNPLWIEDYLATFGLVFASIHVWTSIGYMIPHGTGKHIWVGPPEATKVWATGLFISEIVYTLTLVAVKWSTLAFYWRIFGSKPTIHIPIWILFGIVAAWGVAVLGVSIFQCWPVRAFWERWDPLNPMLSSEFTCGVDSNKFFNGNSIPNIITDALVVVLPIPYVWKLQLATPQKFAIVFIFALGAFVTIISAIRLVFILRVDLASPDITWNFCDAIIWTNVEGNVAIVCCCLPSLKPLLSLALQGTVGSTAPTGDAKSGASNTLNQHPKPSPSHIGYLNSSSQAIVSKGPSGVDDEHPFVRLDERDSHSFNEDHGSGHELSDLGHNGTVITQEFKLDSDSIHQRK</sequence>
<keyword evidence="3 7" id="KW-1133">Transmembrane helix</keyword>
<feature type="transmembrane region" description="Helical" evidence="7">
    <location>
        <begin position="222"/>
        <end position="244"/>
    </location>
</feature>
<feature type="compositionally biased region" description="Polar residues" evidence="6">
    <location>
        <begin position="304"/>
        <end position="313"/>
    </location>
</feature>
<dbReference type="GO" id="GO:0016020">
    <property type="term" value="C:membrane"/>
    <property type="evidence" value="ECO:0007669"/>
    <property type="project" value="UniProtKB-SubCell"/>
</dbReference>
<dbReference type="InterPro" id="IPR049326">
    <property type="entry name" value="Rhodopsin_dom_fungi"/>
</dbReference>
<feature type="domain" description="Rhodopsin" evidence="8">
    <location>
        <begin position="37"/>
        <end position="285"/>
    </location>
</feature>
<dbReference type="PANTHER" id="PTHR33048:SF47">
    <property type="entry name" value="INTEGRAL MEMBRANE PROTEIN-RELATED"/>
    <property type="match status" value="1"/>
</dbReference>